<organism evidence="1 2">
    <name type="scientific">Ancylostoma ceylanicum</name>
    <dbReference type="NCBI Taxonomy" id="53326"/>
    <lineage>
        <taxon>Eukaryota</taxon>
        <taxon>Metazoa</taxon>
        <taxon>Ecdysozoa</taxon>
        <taxon>Nematoda</taxon>
        <taxon>Chromadorea</taxon>
        <taxon>Rhabditida</taxon>
        <taxon>Rhabditina</taxon>
        <taxon>Rhabditomorpha</taxon>
        <taxon>Strongyloidea</taxon>
        <taxon>Ancylostomatidae</taxon>
        <taxon>Ancylostomatinae</taxon>
        <taxon>Ancylostoma</taxon>
    </lineage>
</organism>
<accession>A0A016SZ72</accession>
<dbReference type="EMBL" id="JARK01001492">
    <property type="protein sequence ID" value="EYB95747.1"/>
    <property type="molecule type" value="Genomic_DNA"/>
</dbReference>
<keyword evidence="2" id="KW-1185">Reference proteome</keyword>
<comment type="caution">
    <text evidence="1">The sequence shown here is derived from an EMBL/GenBank/DDBJ whole genome shotgun (WGS) entry which is preliminary data.</text>
</comment>
<name>A0A016SZ72_9BILA</name>
<gene>
    <name evidence="1" type="primary">Acey_s0156.g3124</name>
    <name evidence="1" type="ORF">Y032_0156g3124</name>
</gene>
<dbReference type="AlphaFoldDB" id="A0A016SZ72"/>
<protein>
    <submittedName>
        <fullName evidence="1">Uncharacterized protein</fullName>
    </submittedName>
</protein>
<proteinExistence type="predicted"/>
<evidence type="ECO:0000313" key="1">
    <source>
        <dbReference type="EMBL" id="EYB95747.1"/>
    </source>
</evidence>
<reference evidence="2" key="1">
    <citation type="journal article" date="2015" name="Nat. Genet.">
        <title>The genome and transcriptome of the zoonotic hookworm Ancylostoma ceylanicum identify infection-specific gene families.</title>
        <authorList>
            <person name="Schwarz E.M."/>
            <person name="Hu Y."/>
            <person name="Antoshechkin I."/>
            <person name="Miller M.M."/>
            <person name="Sternberg P.W."/>
            <person name="Aroian R.V."/>
        </authorList>
    </citation>
    <scope>NUCLEOTIDE SEQUENCE</scope>
    <source>
        <strain evidence="2">HY135</strain>
    </source>
</reference>
<dbReference type="Proteomes" id="UP000024635">
    <property type="component" value="Unassembled WGS sequence"/>
</dbReference>
<evidence type="ECO:0000313" key="2">
    <source>
        <dbReference type="Proteomes" id="UP000024635"/>
    </source>
</evidence>
<sequence>MTKLLVQKRIFWRSQRTGSSRKISGGCSWEIGLDTGTRKRKRREAGRKCICMKECICRTVPASFTSFKRMAKATILGSDEDT</sequence>